<dbReference type="Pfam" id="PF07980">
    <property type="entry name" value="SusD_RagB"/>
    <property type="match status" value="1"/>
</dbReference>
<evidence type="ECO:0000256" key="5">
    <source>
        <dbReference type="ARBA" id="ARBA00023237"/>
    </source>
</evidence>
<dbReference type="InterPro" id="IPR033985">
    <property type="entry name" value="SusD-like_N"/>
</dbReference>
<evidence type="ECO:0000259" key="6">
    <source>
        <dbReference type="Pfam" id="PF07980"/>
    </source>
</evidence>
<dbReference type="CDD" id="cd08977">
    <property type="entry name" value="SusD"/>
    <property type="match status" value="1"/>
</dbReference>
<dbReference type="EMBL" id="JACVFC010000001">
    <property type="protein sequence ID" value="MBC9929154.1"/>
    <property type="molecule type" value="Genomic_DNA"/>
</dbReference>
<comment type="subcellular location">
    <subcellularLocation>
        <location evidence="1">Cell outer membrane</location>
    </subcellularLocation>
</comment>
<dbReference type="InterPro" id="IPR011990">
    <property type="entry name" value="TPR-like_helical_dom_sf"/>
</dbReference>
<comment type="similarity">
    <text evidence="2">Belongs to the SusD family.</text>
</comment>
<keyword evidence="9" id="KW-1185">Reference proteome</keyword>
<dbReference type="PROSITE" id="PS51257">
    <property type="entry name" value="PROKAR_LIPOPROTEIN"/>
    <property type="match status" value="1"/>
</dbReference>
<dbReference type="InterPro" id="IPR012944">
    <property type="entry name" value="SusD_RagB_dom"/>
</dbReference>
<dbReference type="Gene3D" id="1.25.40.390">
    <property type="match status" value="1"/>
</dbReference>
<evidence type="ECO:0000256" key="4">
    <source>
        <dbReference type="ARBA" id="ARBA00023136"/>
    </source>
</evidence>
<keyword evidence="3" id="KW-0732">Signal</keyword>
<evidence type="ECO:0000259" key="7">
    <source>
        <dbReference type="Pfam" id="PF14322"/>
    </source>
</evidence>
<evidence type="ECO:0000256" key="1">
    <source>
        <dbReference type="ARBA" id="ARBA00004442"/>
    </source>
</evidence>
<reference evidence="8 9" key="1">
    <citation type="submission" date="2020-09" db="EMBL/GenBank/DDBJ databases">
        <title>Genome sequences of type strains of Chitinophaga qingshengii and Chitinophaga varians.</title>
        <authorList>
            <person name="Kittiwongwattana C."/>
        </authorList>
    </citation>
    <scope>NUCLEOTIDE SEQUENCE [LARGE SCALE GENOMIC DNA]</scope>
    <source>
        <strain evidence="8 9">JCM 30026</strain>
    </source>
</reference>
<proteinExistence type="inferred from homology"/>
<gene>
    <name evidence="8" type="ORF">ICL07_02140</name>
</gene>
<dbReference type="SUPFAM" id="SSF48452">
    <property type="entry name" value="TPR-like"/>
    <property type="match status" value="1"/>
</dbReference>
<sequence>MKFLVQYKVIGVLVLLLVILSSCEKMLDVKTPANQIGKDKVFTDVQTANAALAALYAGLRDNSLLSGDALGPVLGVYTDDLDFYTTATPGGMMELYTNQLTAGNQVVHNQWSTAYQLIYSCNAIIEGCDHPAAAGAEDMKTIKGEALLIRSILFYYLQQLYGDIPCPLSTDYKINQSLSRMTSPHVLQLLENQLSEASALLQDAYRNPERIYLNKKAAQLMLARVYMLQQRWTDAATLCENIIGSDLYQIRNDVASTFKKSGNNIIWQLKPMSNGDATKEAIIYYFDFIPPYSYALSNDLMNSFSSSDLRKQHWTLPVTVDGTTWYRANKYKNLSDNLDEYAVVFRIEEVYLLLAEALGNQDKVALAAPFLNATRIRSNLPEIEMPMSKDDFLDEVLAENRREFFTEMGHRFFDMKRMKKLHLLTATKPNWKLFHSEWPVPQKELLLNPNLKPQNNGY</sequence>
<comment type="caution">
    <text evidence="8">The sequence shown here is derived from an EMBL/GenBank/DDBJ whole genome shotgun (WGS) entry which is preliminary data.</text>
</comment>
<organism evidence="8 9">
    <name type="scientific">Chitinophaga qingshengii</name>
    <dbReference type="NCBI Taxonomy" id="1569794"/>
    <lineage>
        <taxon>Bacteria</taxon>
        <taxon>Pseudomonadati</taxon>
        <taxon>Bacteroidota</taxon>
        <taxon>Chitinophagia</taxon>
        <taxon>Chitinophagales</taxon>
        <taxon>Chitinophagaceae</taxon>
        <taxon>Chitinophaga</taxon>
    </lineage>
</organism>
<dbReference type="Pfam" id="PF14322">
    <property type="entry name" value="SusD-like_3"/>
    <property type="match status" value="1"/>
</dbReference>
<dbReference type="Proteomes" id="UP000659124">
    <property type="component" value="Unassembled WGS sequence"/>
</dbReference>
<evidence type="ECO:0000313" key="8">
    <source>
        <dbReference type="EMBL" id="MBC9929154.1"/>
    </source>
</evidence>
<evidence type="ECO:0000256" key="2">
    <source>
        <dbReference type="ARBA" id="ARBA00006275"/>
    </source>
</evidence>
<name>A0ABR7TJC4_9BACT</name>
<dbReference type="RefSeq" id="WP_188086301.1">
    <property type="nucleotide sequence ID" value="NZ_JACVFC010000001.1"/>
</dbReference>
<accession>A0ABR7TJC4</accession>
<feature type="domain" description="SusD-like N-terminal" evidence="7">
    <location>
        <begin position="92"/>
        <end position="227"/>
    </location>
</feature>
<protein>
    <submittedName>
        <fullName evidence="8">RagB/SusD family nutrient uptake outer membrane protein</fullName>
    </submittedName>
</protein>
<keyword evidence="5" id="KW-0998">Cell outer membrane</keyword>
<evidence type="ECO:0000256" key="3">
    <source>
        <dbReference type="ARBA" id="ARBA00022729"/>
    </source>
</evidence>
<keyword evidence="4" id="KW-0472">Membrane</keyword>
<feature type="domain" description="RagB/SusD" evidence="6">
    <location>
        <begin position="332"/>
        <end position="420"/>
    </location>
</feature>
<evidence type="ECO:0000313" key="9">
    <source>
        <dbReference type="Proteomes" id="UP000659124"/>
    </source>
</evidence>